<dbReference type="Proteomes" id="UP000019335">
    <property type="component" value="Chromosome 13"/>
</dbReference>
<evidence type="ECO:0000256" key="1">
    <source>
        <dbReference type="SAM" id="MobiDB-lite"/>
    </source>
</evidence>
<dbReference type="AlphaFoldDB" id="W7TWR0"/>
<accession>W7TWR0</accession>
<feature type="non-terminal residue" evidence="2">
    <location>
        <position position="1"/>
    </location>
</feature>
<protein>
    <submittedName>
        <fullName evidence="2">Uncharacterized protein</fullName>
    </submittedName>
</protein>
<feature type="region of interest" description="Disordered" evidence="1">
    <location>
        <begin position="1"/>
        <end position="166"/>
    </location>
</feature>
<sequence>PAPPVPHASSEDSEEMAEASVTRQPPPGAWRAPEREAGSNVTGDGPPASAAMEGEGAWEGLGEGQGEDEGSQSSSFASALSSTSPSIPSSSAPSALTEARSPSLSISSCSSASCSGSSSSCSPSFSETEGEDGREGGHSNPQSPAKQRREPYGPTLRRTGLGGKLL</sequence>
<evidence type="ECO:0000313" key="2">
    <source>
        <dbReference type="EMBL" id="EWM24794.1"/>
    </source>
</evidence>
<organism evidence="2 3">
    <name type="scientific">Nannochloropsis gaditana</name>
    <dbReference type="NCBI Taxonomy" id="72520"/>
    <lineage>
        <taxon>Eukaryota</taxon>
        <taxon>Sar</taxon>
        <taxon>Stramenopiles</taxon>
        <taxon>Ochrophyta</taxon>
        <taxon>Eustigmatophyceae</taxon>
        <taxon>Eustigmatales</taxon>
        <taxon>Monodopsidaceae</taxon>
        <taxon>Nannochloropsis</taxon>
    </lineage>
</organism>
<name>W7TWR0_9STRA</name>
<gene>
    <name evidence="2" type="ORF">Naga_103136g1</name>
</gene>
<reference evidence="2 3" key="1">
    <citation type="journal article" date="2014" name="Mol. Plant">
        <title>Chromosome Scale Genome Assembly and Transcriptome Profiling of Nannochloropsis gaditana in Nitrogen Depletion.</title>
        <authorList>
            <person name="Corteggiani Carpinelli E."/>
            <person name="Telatin A."/>
            <person name="Vitulo N."/>
            <person name="Forcato C."/>
            <person name="D'Angelo M."/>
            <person name="Schiavon R."/>
            <person name="Vezzi A."/>
            <person name="Giacometti G.M."/>
            <person name="Morosinotto T."/>
            <person name="Valle G."/>
        </authorList>
    </citation>
    <scope>NUCLEOTIDE SEQUENCE [LARGE SCALE GENOMIC DNA]</scope>
    <source>
        <strain evidence="2 3">B-31</strain>
    </source>
</reference>
<comment type="caution">
    <text evidence="2">The sequence shown here is derived from an EMBL/GenBank/DDBJ whole genome shotgun (WGS) entry which is preliminary data.</text>
</comment>
<feature type="compositionally biased region" description="Low complexity" evidence="1">
    <location>
        <begin position="71"/>
        <end position="126"/>
    </location>
</feature>
<evidence type="ECO:0000313" key="3">
    <source>
        <dbReference type="Proteomes" id="UP000019335"/>
    </source>
</evidence>
<dbReference type="EMBL" id="AZIL01001107">
    <property type="protein sequence ID" value="EWM24794.1"/>
    <property type="molecule type" value="Genomic_DNA"/>
</dbReference>
<keyword evidence="3" id="KW-1185">Reference proteome</keyword>
<proteinExistence type="predicted"/>